<dbReference type="Pfam" id="PF00459">
    <property type="entry name" value="Inositol_P"/>
    <property type="match status" value="1"/>
</dbReference>
<dbReference type="CDD" id="cd01637">
    <property type="entry name" value="IMPase_like"/>
    <property type="match status" value="1"/>
</dbReference>
<dbReference type="Gene3D" id="3.40.190.80">
    <property type="match status" value="1"/>
</dbReference>
<evidence type="ECO:0000313" key="2">
    <source>
        <dbReference type="EMBL" id="PPK71365.1"/>
    </source>
</evidence>
<name>A0A2S6H1K7_9PSEU</name>
<reference evidence="2 3" key="1">
    <citation type="submission" date="2018-02" db="EMBL/GenBank/DDBJ databases">
        <title>Genomic Encyclopedia of Archaeal and Bacterial Type Strains, Phase II (KMG-II): from individual species to whole genera.</title>
        <authorList>
            <person name="Goeker M."/>
        </authorList>
    </citation>
    <scope>NUCLEOTIDE SEQUENCE [LARGE SCALE GENOMIC DNA]</scope>
    <source>
        <strain evidence="2 3">YU 961-1</strain>
    </source>
</reference>
<feature type="binding site" evidence="1">
    <location>
        <position position="63"/>
    </location>
    <ligand>
        <name>Mg(2+)</name>
        <dbReference type="ChEBI" id="CHEBI:18420"/>
        <label>1</label>
        <note>catalytic</note>
    </ligand>
</feature>
<dbReference type="GO" id="GO:0046872">
    <property type="term" value="F:metal ion binding"/>
    <property type="evidence" value="ECO:0007669"/>
    <property type="project" value="UniProtKB-KW"/>
</dbReference>
<dbReference type="OrthoDB" id="9785695at2"/>
<gene>
    <name evidence="2" type="ORF">CLV40_101555</name>
</gene>
<sequence>MLHTVTKIVRTVAATIPDRRGTTAPDTLDALHREFTELDDALCAALRGRLDPLTPAGGCWVVDALDGAVQYLQGLPQWCVSVALLVDEVPTLTVLHSPHLGETYTAVAGGGAHRDGAPIRPSTKTDPAAALAATSHPHVRQPDANRLAGLALPRVLDTVAAVRNLGPTSWQVADVAAGRVDLFWQYGRDSENLLGASLVAAEAGAVVSTAAGAPWTPGAADFLVAAPGLHAAAVRVLTVGADLLLFG</sequence>
<keyword evidence="1" id="KW-0460">Magnesium</keyword>
<comment type="caution">
    <text evidence="2">The sequence shown here is derived from an EMBL/GenBank/DDBJ whole genome shotgun (WGS) entry which is preliminary data.</text>
</comment>
<evidence type="ECO:0000313" key="3">
    <source>
        <dbReference type="Proteomes" id="UP000239203"/>
    </source>
</evidence>
<dbReference type="GO" id="GO:0007165">
    <property type="term" value="P:signal transduction"/>
    <property type="evidence" value="ECO:0007669"/>
    <property type="project" value="TreeGrafter"/>
</dbReference>
<dbReference type="PRINTS" id="PR00377">
    <property type="entry name" value="IMPHPHTASES"/>
</dbReference>
<protein>
    <submittedName>
        <fullName evidence="2">Myo-inositol-1(Or 4)-monophosphatase</fullName>
    </submittedName>
</protein>
<dbReference type="Gene3D" id="3.30.540.10">
    <property type="entry name" value="Fructose-1,6-Bisphosphatase, subunit A, domain 1"/>
    <property type="match status" value="1"/>
</dbReference>
<dbReference type="SUPFAM" id="SSF56655">
    <property type="entry name" value="Carbohydrate phosphatase"/>
    <property type="match status" value="1"/>
</dbReference>
<feature type="binding site" evidence="1">
    <location>
        <position position="66"/>
    </location>
    <ligand>
        <name>Mg(2+)</name>
        <dbReference type="ChEBI" id="CHEBI:18420"/>
        <label>1</label>
        <note>catalytic</note>
    </ligand>
</feature>
<evidence type="ECO:0000256" key="1">
    <source>
        <dbReference type="PIRSR" id="PIRSR600760-2"/>
    </source>
</evidence>
<dbReference type="RefSeq" id="WP_104476501.1">
    <property type="nucleotide sequence ID" value="NZ_CP154825.1"/>
</dbReference>
<dbReference type="EMBL" id="PTIX01000001">
    <property type="protein sequence ID" value="PPK71365.1"/>
    <property type="molecule type" value="Genomic_DNA"/>
</dbReference>
<dbReference type="GO" id="GO:0008934">
    <property type="term" value="F:inositol monophosphate 1-phosphatase activity"/>
    <property type="evidence" value="ECO:0007669"/>
    <property type="project" value="TreeGrafter"/>
</dbReference>
<dbReference type="InterPro" id="IPR000760">
    <property type="entry name" value="Inositol_monophosphatase-like"/>
</dbReference>
<dbReference type="AlphaFoldDB" id="A0A2S6H1K7"/>
<keyword evidence="3" id="KW-1185">Reference proteome</keyword>
<dbReference type="GO" id="GO:0006020">
    <property type="term" value="P:inositol metabolic process"/>
    <property type="evidence" value="ECO:0007669"/>
    <property type="project" value="TreeGrafter"/>
</dbReference>
<dbReference type="PANTHER" id="PTHR20854">
    <property type="entry name" value="INOSITOL MONOPHOSPHATASE"/>
    <property type="match status" value="1"/>
</dbReference>
<accession>A0A2S6H1K7</accession>
<comment type="cofactor">
    <cofactor evidence="1">
        <name>Mg(2+)</name>
        <dbReference type="ChEBI" id="CHEBI:18420"/>
    </cofactor>
</comment>
<feature type="binding site" evidence="1">
    <location>
        <position position="65"/>
    </location>
    <ligand>
        <name>Mg(2+)</name>
        <dbReference type="ChEBI" id="CHEBI:18420"/>
        <label>1</label>
        <note>catalytic</note>
    </ligand>
</feature>
<dbReference type="Proteomes" id="UP000239203">
    <property type="component" value="Unassembled WGS sequence"/>
</dbReference>
<proteinExistence type="predicted"/>
<dbReference type="PANTHER" id="PTHR20854:SF4">
    <property type="entry name" value="INOSITOL-1-MONOPHOSPHATASE-RELATED"/>
    <property type="match status" value="1"/>
</dbReference>
<keyword evidence="1" id="KW-0479">Metal-binding</keyword>
<organism evidence="2 3">
    <name type="scientific">Actinokineospora auranticolor</name>
    <dbReference type="NCBI Taxonomy" id="155976"/>
    <lineage>
        <taxon>Bacteria</taxon>
        <taxon>Bacillati</taxon>
        <taxon>Actinomycetota</taxon>
        <taxon>Actinomycetes</taxon>
        <taxon>Pseudonocardiales</taxon>
        <taxon>Pseudonocardiaceae</taxon>
        <taxon>Actinokineospora</taxon>
    </lineage>
</organism>